<feature type="binding site" evidence="6">
    <location>
        <position position="165"/>
    </location>
    <ligand>
        <name>[4Fe-4S] cluster</name>
        <dbReference type="ChEBI" id="CHEBI:49883"/>
    </ligand>
</feature>
<evidence type="ECO:0000313" key="9">
    <source>
        <dbReference type="EMBL" id="ADQ78515.1"/>
    </source>
</evidence>
<feature type="binding site" evidence="6">
    <location>
        <position position="135"/>
    </location>
    <ligand>
        <name>[4Fe-4S] cluster</name>
        <dbReference type="ChEBI" id="CHEBI:49883"/>
    </ligand>
</feature>
<keyword evidence="4 6" id="KW-1278">Translocase</keyword>
<comment type="function">
    <text evidence="6">NDH-1 shuttles electrons from NADH, via FMN and iron-sulfur (Fe-S) centers, to quinones in the respiratory chain. The immediate electron acceptor for the enzyme in this species is believed to be a menaquinone. Couples the redox reaction to proton translocation (for every two electrons transferred, four hydrogen ions are translocated across the cytoplasmic membrane), and thus conserves the redox energy in a proton gradient.</text>
</comment>
<feature type="binding site" evidence="6">
    <location>
        <position position="70"/>
    </location>
    <ligand>
        <name>[4Fe-4S] cluster</name>
        <dbReference type="ChEBI" id="CHEBI:49883"/>
    </ligand>
</feature>
<evidence type="ECO:0000256" key="5">
    <source>
        <dbReference type="ARBA" id="ARBA00023027"/>
    </source>
</evidence>
<evidence type="ECO:0000259" key="8">
    <source>
        <dbReference type="Pfam" id="PF01058"/>
    </source>
</evidence>
<reference evidence="9 10" key="2">
    <citation type="journal article" date="2011" name="Stand. Genomic Sci.">
        <title>Complete genome sequence of Paludibacter propionicigenes type strain (WB4).</title>
        <authorList>
            <person name="Gronow S."/>
            <person name="Munk C."/>
            <person name="Lapidus A."/>
            <person name="Nolan M."/>
            <person name="Lucas S."/>
            <person name="Hammon N."/>
            <person name="Deshpande S."/>
            <person name="Cheng J.F."/>
            <person name="Tapia R."/>
            <person name="Han C."/>
            <person name="Goodwin L."/>
            <person name="Pitluck S."/>
            <person name="Liolios K."/>
            <person name="Ivanova N."/>
            <person name="Mavromatis K."/>
            <person name="Mikhailova N."/>
            <person name="Pati A."/>
            <person name="Chen A."/>
            <person name="Palaniappan K."/>
            <person name="Land M."/>
            <person name="Hauser L."/>
            <person name="Chang Y.J."/>
            <person name="Jeffries C.D."/>
            <person name="Brambilla E."/>
            <person name="Rohde M."/>
            <person name="Goker M."/>
            <person name="Detter J.C."/>
            <person name="Woyke T."/>
            <person name="Bristow J."/>
            <person name="Eisen J.A."/>
            <person name="Markowitz V."/>
            <person name="Hugenholtz P."/>
            <person name="Kyrpides N.C."/>
            <person name="Klenk H.P."/>
        </authorList>
    </citation>
    <scope>NUCLEOTIDE SEQUENCE [LARGE SCALE GENOMIC DNA]</scope>
    <source>
        <strain evidence="10">DSM 17365 / JCM 13257 / WB4</strain>
    </source>
</reference>
<comment type="similarity">
    <text evidence="1 6 7">Belongs to the complex I 20 kDa subunit family.</text>
</comment>
<keyword evidence="6" id="KW-1003">Cell membrane</keyword>
<evidence type="ECO:0000256" key="1">
    <source>
        <dbReference type="ARBA" id="ARBA00009173"/>
    </source>
</evidence>
<protein>
    <recommendedName>
        <fullName evidence="6">NADH-quinone oxidoreductase subunit B</fullName>
        <ecNumber evidence="6">7.1.1.-</ecNumber>
    </recommendedName>
    <alternativeName>
        <fullName evidence="6">NADH dehydrogenase I subunit B</fullName>
    </alternativeName>
    <alternativeName>
        <fullName evidence="6">NDH-1 subunit B</fullName>
    </alternativeName>
</protein>
<evidence type="ECO:0000256" key="2">
    <source>
        <dbReference type="ARBA" id="ARBA00022448"/>
    </source>
</evidence>
<evidence type="ECO:0000256" key="4">
    <source>
        <dbReference type="ARBA" id="ARBA00022967"/>
    </source>
</evidence>
<dbReference type="GO" id="GO:0051539">
    <property type="term" value="F:4 iron, 4 sulfur cluster binding"/>
    <property type="evidence" value="ECO:0007669"/>
    <property type="project" value="UniProtKB-KW"/>
</dbReference>
<evidence type="ECO:0000256" key="7">
    <source>
        <dbReference type="RuleBase" id="RU004464"/>
    </source>
</evidence>
<reference key="1">
    <citation type="submission" date="2010-11" db="EMBL/GenBank/DDBJ databases">
        <title>The complete genome of Paludibacter propionicigenes DSM 17365.</title>
        <authorList>
            <consortium name="US DOE Joint Genome Institute (JGI-PGF)"/>
            <person name="Lucas S."/>
            <person name="Copeland A."/>
            <person name="Lapidus A."/>
            <person name="Bruce D."/>
            <person name="Goodwin L."/>
            <person name="Pitluck S."/>
            <person name="Kyrpides N."/>
            <person name="Mavromatis K."/>
            <person name="Ivanova N."/>
            <person name="Munk A.C."/>
            <person name="Brettin T."/>
            <person name="Detter J.C."/>
            <person name="Han C."/>
            <person name="Tapia R."/>
            <person name="Land M."/>
            <person name="Hauser L."/>
            <person name="Markowitz V."/>
            <person name="Cheng J.-F."/>
            <person name="Hugenholtz P."/>
            <person name="Woyke T."/>
            <person name="Wu D."/>
            <person name="Gronow S."/>
            <person name="Wellnitz S."/>
            <person name="Brambilla E."/>
            <person name="Klenk H.-P."/>
            <person name="Eisen J.A."/>
        </authorList>
    </citation>
    <scope>NUCLEOTIDE SEQUENCE</scope>
    <source>
        <strain>WB4</strain>
    </source>
</reference>
<dbReference type="KEGG" id="ppn:Palpr_0354"/>
<organism evidence="9 10">
    <name type="scientific">Paludibacter propionicigenes (strain DSM 17365 / JCM 13257 / WB4)</name>
    <dbReference type="NCBI Taxonomy" id="694427"/>
    <lineage>
        <taxon>Bacteria</taxon>
        <taxon>Pseudomonadati</taxon>
        <taxon>Bacteroidota</taxon>
        <taxon>Bacteroidia</taxon>
        <taxon>Bacteroidales</taxon>
        <taxon>Paludibacteraceae</taxon>
        <taxon>Paludibacter</taxon>
    </lineage>
</organism>
<proteinExistence type="inferred from homology"/>
<keyword evidence="5 6" id="KW-0520">NAD</keyword>
<dbReference type="STRING" id="694427.Palpr_0354"/>
<comment type="catalytic activity">
    <reaction evidence="6">
        <text>a quinone + NADH + 5 H(+)(in) = a quinol + NAD(+) + 4 H(+)(out)</text>
        <dbReference type="Rhea" id="RHEA:57888"/>
        <dbReference type="ChEBI" id="CHEBI:15378"/>
        <dbReference type="ChEBI" id="CHEBI:24646"/>
        <dbReference type="ChEBI" id="CHEBI:57540"/>
        <dbReference type="ChEBI" id="CHEBI:57945"/>
        <dbReference type="ChEBI" id="CHEBI:132124"/>
    </reaction>
</comment>
<feature type="domain" description="NADH:ubiquinone oxidoreductase-like 20kDa subunit" evidence="8">
    <location>
        <begin position="69"/>
        <end position="179"/>
    </location>
</feature>
<dbReference type="GO" id="GO:0048038">
    <property type="term" value="F:quinone binding"/>
    <property type="evidence" value="ECO:0007669"/>
    <property type="project" value="UniProtKB-KW"/>
</dbReference>
<dbReference type="GO" id="GO:0015990">
    <property type="term" value="P:electron transport coupled proton transport"/>
    <property type="evidence" value="ECO:0007669"/>
    <property type="project" value="TreeGrafter"/>
</dbReference>
<dbReference type="GO" id="GO:0009060">
    <property type="term" value="P:aerobic respiration"/>
    <property type="evidence" value="ECO:0007669"/>
    <property type="project" value="TreeGrafter"/>
</dbReference>
<dbReference type="SUPFAM" id="SSF56770">
    <property type="entry name" value="HydA/Nqo6-like"/>
    <property type="match status" value="1"/>
</dbReference>
<dbReference type="GO" id="GO:0045271">
    <property type="term" value="C:respiratory chain complex I"/>
    <property type="evidence" value="ECO:0007669"/>
    <property type="project" value="TreeGrafter"/>
</dbReference>
<evidence type="ECO:0000256" key="3">
    <source>
        <dbReference type="ARBA" id="ARBA00022719"/>
    </source>
</evidence>
<keyword evidence="9" id="KW-0560">Oxidoreductase</keyword>
<keyword evidence="2 6" id="KW-0813">Transport</keyword>
<dbReference type="HOGENOM" id="CLU_055737_7_2_10"/>
<keyword evidence="10" id="KW-1185">Reference proteome</keyword>
<dbReference type="Gene3D" id="3.40.50.12280">
    <property type="match status" value="1"/>
</dbReference>
<name>E4T1C1_PALPW</name>
<dbReference type="eggNOG" id="COG0377">
    <property type="taxonomic scope" value="Bacteria"/>
</dbReference>
<dbReference type="GO" id="GO:0005886">
    <property type="term" value="C:plasma membrane"/>
    <property type="evidence" value="ECO:0007669"/>
    <property type="project" value="UniProtKB-SubCell"/>
</dbReference>
<dbReference type="PANTHER" id="PTHR11995:SF14">
    <property type="entry name" value="NADH DEHYDROGENASE [UBIQUINONE] IRON-SULFUR PROTEIN 7, MITOCHONDRIAL"/>
    <property type="match status" value="1"/>
</dbReference>
<keyword evidence="6" id="KW-0472">Membrane</keyword>
<dbReference type="HAMAP" id="MF_01356">
    <property type="entry name" value="NDH1_NuoB"/>
    <property type="match status" value="1"/>
</dbReference>
<dbReference type="NCBIfam" id="NF005012">
    <property type="entry name" value="PRK06411.1"/>
    <property type="match status" value="1"/>
</dbReference>
<keyword evidence="3 6" id="KW-0874">Quinone</keyword>
<keyword evidence="6 7" id="KW-0408">Iron</keyword>
<evidence type="ECO:0000256" key="6">
    <source>
        <dbReference type="HAMAP-Rule" id="MF_01356"/>
    </source>
</evidence>
<dbReference type="EC" id="7.1.1.-" evidence="6"/>
<dbReference type="Proteomes" id="UP000008718">
    <property type="component" value="Chromosome"/>
</dbReference>
<dbReference type="NCBIfam" id="TIGR01957">
    <property type="entry name" value="nuoB_fam"/>
    <property type="match status" value="1"/>
</dbReference>
<sequence length="194" mass="21815">MEERSIKMELKNINIKGIPTAEFNDNEYLENYIKELEANGVNVVLSKIDELINWGRSNSVWPLIYATSCCGIEFMASAAAHHDISRFGMEVTRNSPRQADLMIVAGTMVHKMAPLIKRVYDQMAEPKYVVAMGACAISGGPFVNSYHVVPGVDQIIPVDVYIPGCPPRPESLFYGLMQLQRKIKLEQFLGHKQR</sequence>
<keyword evidence="6 7" id="KW-0004">4Fe-4S</keyword>
<comment type="subunit">
    <text evidence="6">NDH-1 is composed of 14 different subunits. Subunits NuoB, C, D, E, F, and G constitute the peripheral sector of the complex.</text>
</comment>
<comment type="cofactor">
    <cofactor evidence="6">
        <name>[4Fe-4S] cluster</name>
        <dbReference type="ChEBI" id="CHEBI:49883"/>
    </cofactor>
    <text evidence="6">Binds 1 [4Fe-4S] cluster.</text>
</comment>
<keyword evidence="6" id="KW-0997">Cell inner membrane</keyword>
<accession>E4T1C1</accession>
<dbReference type="InterPro" id="IPR006137">
    <property type="entry name" value="NADH_UbQ_OxRdtase-like_20kDa"/>
</dbReference>
<gene>
    <name evidence="6" type="primary">nuoB</name>
    <name evidence="9" type="ordered locus">Palpr_0354</name>
</gene>
<dbReference type="EMBL" id="CP002345">
    <property type="protein sequence ID" value="ADQ78515.1"/>
    <property type="molecule type" value="Genomic_DNA"/>
</dbReference>
<dbReference type="GO" id="GO:0005506">
    <property type="term" value="F:iron ion binding"/>
    <property type="evidence" value="ECO:0007669"/>
    <property type="project" value="UniProtKB-UniRule"/>
</dbReference>
<dbReference type="PANTHER" id="PTHR11995">
    <property type="entry name" value="NADH DEHYDROGENASE"/>
    <property type="match status" value="1"/>
</dbReference>
<evidence type="ECO:0000313" key="10">
    <source>
        <dbReference type="Proteomes" id="UP000008718"/>
    </source>
</evidence>
<dbReference type="AlphaFoldDB" id="E4T1C1"/>
<keyword evidence="6 7" id="KW-0411">Iron-sulfur</keyword>
<dbReference type="NCBIfam" id="NF011391">
    <property type="entry name" value="PRK14816.1"/>
    <property type="match status" value="1"/>
</dbReference>
<keyword evidence="6 7" id="KW-0479">Metal-binding</keyword>
<feature type="binding site" evidence="6">
    <location>
        <position position="69"/>
    </location>
    <ligand>
        <name>[4Fe-4S] cluster</name>
        <dbReference type="ChEBI" id="CHEBI:49883"/>
    </ligand>
</feature>
<dbReference type="InterPro" id="IPR006138">
    <property type="entry name" value="NADH_UQ_OxRdtase_20Kd_su"/>
</dbReference>
<comment type="subcellular location">
    <subcellularLocation>
        <location evidence="6">Cell inner membrane</location>
        <topology evidence="6">Peripheral membrane protein</topology>
        <orientation evidence="6">Cytoplasmic side</orientation>
    </subcellularLocation>
</comment>
<dbReference type="GO" id="GO:0008137">
    <property type="term" value="F:NADH dehydrogenase (ubiquinone) activity"/>
    <property type="evidence" value="ECO:0007669"/>
    <property type="project" value="InterPro"/>
</dbReference>
<dbReference type="FunFam" id="3.40.50.12280:FF:000002">
    <property type="entry name" value="NADH-quinone oxidoreductase subunit B"/>
    <property type="match status" value="1"/>
</dbReference>
<dbReference type="Pfam" id="PF01058">
    <property type="entry name" value="Oxidored_q6"/>
    <property type="match status" value="1"/>
</dbReference>
<dbReference type="GO" id="GO:0050136">
    <property type="term" value="F:NADH dehydrogenase (quinone) (non-electrogenic) activity"/>
    <property type="evidence" value="ECO:0007669"/>
    <property type="project" value="UniProtKB-UniRule"/>
</dbReference>